<dbReference type="Proteomes" id="UP001162483">
    <property type="component" value="Unassembled WGS sequence"/>
</dbReference>
<keyword evidence="1" id="KW-0812">Transmembrane</keyword>
<reference evidence="2" key="1">
    <citation type="submission" date="2023-05" db="EMBL/GenBank/DDBJ databases">
        <authorList>
            <person name="Stuckert A."/>
        </authorList>
    </citation>
    <scope>NUCLEOTIDE SEQUENCE</scope>
</reference>
<proteinExistence type="predicted"/>
<name>A0ABN9HN58_9NEOB</name>
<evidence type="ECO:0000256" key="1">
    <source>
        <dbReference type="SAM" id="Phobius"/>
    </source>
</evidence>
<evidence type="ECO:0000313" key="2">
    <source>
        <dbReference type="EMBL" id="CAI9622283.1"/>
    </source>
</evidence>
<organism evidence="2 3">
    <name type="scientific">Staurois parvus</name>
    <dbReference type="NCBI Taxonomy" id="386267"/>
    <lineage>
        <taxon>Eukaryota</taxon>
        <taxon>Metazoa</taxon>
        <taxon>Chordata</taxon>
        <taxon>Craniata</taxon>
        <taxon>Vertebrata</taxon>
        <taxon>Euteleostomi</taxon>
        <taxon>Amphibia</taxon>
        <taxon>Batrachia</taxon>
        <taxon>Anura</taxon>
        <taxon>Neobatrachia</taxon>
        <taxon>Ranoidea</taxon>
        <taxon>Ranidae</taxon>
        <taxon>Staurois</taxon>
    </lineage>
</organism>
<feature type="transmembrane region" description="Helical" evidence="1">
    <location>
        <begin position="9"/>
        <end position="29"/>
    </location>
</feature>
<keyword evidence="1" id="KW-0472">Membrane</keyword>
<sequence>MKVKENPEFWVVVQTGYLGALALVILLTTRDSLSLDRFPLPVLAMRQEVKENPPN</sequence>
<gene>
    <name evidence="2" type="ORF">SPARVUS_LOCUS16266104</name>
</gene>
<accession>A0ABN9HN58</accession>
<protein>
    <submittedName>
        <fullName evidence="2">Uncharacterized protein</fullName>
    </submittedName>
</protein>
<evidence type="ECO:0000313" key="3">
    <source>
        <dbReference type="Proteomes" id="UP001162483"/>
    </source>
</evidence>
<comment type="caution">
    <text evidence="2">The sequence shown here is derived from an EMBL/GenBank/DDBJ whole genome shotgun (WGS) entry which is preliminary data.</text>
</comment>
<keyword evidence="3" id="KW-1185">Reference proteome</keyword>
<dbReference type="EMBL" id="CATNWA010021331">
    <property type="protein sequence ID" value="CAI9622283.1"/>
    <property type="molecule type" value="Genomic_DNA"/>
</dbReference>
<feature type="non-terminal residue" evidence="2">
    <location>
        <position position="55"/>
    </location>
</feature>
<keyword evidence="1" id="KW-1133">Transmembrane helix</keyword>